<comment type="cofactor">
    <cofactor evidence="1">
        <name>Zn(2+)</name>
        <dbReference type="ChEBI" id="CHEBI:29105"/>
    </cofactor>
</comment>
<evidence type="ECO:0000256" key="6">
    <source>
        <dbReference type="ARBA" id="ARBA00022801"/>
    </source>
</evidence>
<dbReference type="Pfam" id="PF02130">
    <property type="entry name" value="YbeY"/>
    <property type="match status" value="1"/>
</dbReference>
<dbReference type="InterPro" id="IPR023091">
    <property type="entry name" value="MetalPrtase_cat_dom_sf_prd"/>
</dbReference>
<comment type="similarity">
    <text evidence="2">Belongs to the endoribonuclease YbeY family.</text>
</comment>
<dbReference type="PROSITE" id="PS01306">
    <property type="entry name" value="UPF0054"/>
    <property type="match status" value="1"/>
</dbReference>
<protein>
    <submittedName>
        <fullName evidence="8">Metal-dependent hydrolase YbeY, involved in rRNA and/or ribosome maturation and assembly</fullName>
    </submittedName>
</protein>
<dbReference type="SUPFAM" id="SSF55486">
    <property type="entry name" value="Metalloproteases ('zincins'), catalytic domain"/>
    <property type="match status" value="1"/>
</dbReference>
<evidence type="ECO:0000256" key="3">
    <source>
        <dbReference type="ARBA" id="ARBA00022722"/>
    </source>
</evidence>
<keyword evidence="7" id="KW-0862">Zinc</keyword>
<dbReference type="GO" id="GO:0006364">
    <property type="term" value="P:rRNA processing"/>
    <property type="evidence" value="ECO:0007669"/>
    <property type="project" value="InterPro"/>
</dbReference>
<evidence type="ECO:0000313" key="8">
    <source>
        <dbReference type="EMBL" id="VAX39141.1"/>
    </source>
</evidence>
<gene>
    <name evidence="8" type="ORF">MNBD_PLANCTO02-1600</name>
</gene>
<proteinExistence type="inferred from homology"/>
<sequence>MTQRSSTSYLIEFANQQQSFALIDEKRLREIMQRVLIEEKVVAAEISIALVDHAEMRALNKQYLNHDYNTDVLSFLLECHQEEKSSSSLRGCGKQIEGQLIVCTEMAIESAATFHWKPEDELTLYLVHGLLHLLGYDDLSETEQQLMRKREQQLLGIWNLKPHYAK</sequence>
<dbReference type="GO" id="GO:0046872">
    <property type="term" value="F:metal ion binding"/>
    <property type="evidence" value="ECO:0007669"/>
    <property type="project" value="UniProtKB-KW"/>
</dbReference>
<organism evidence="8">
    <name type="scientific">hydrothermal vent metagenome</name>
    <dbReference type="NCBI Taxonomy" id="652676"/>
    <lineage>
        <taxon>unclassified sequences</taxon>
        <taxon>metagenomes</taxon>
        <taxon>ecological metagenomes</taxon>
    </lineage>
</organism>
<dbReference type="AlphaFoldDB" id="A0A3B1DJP8"/>
<keyword evidence="4" id="KW-0479">Metal-binding</keyword>
<reference evidence="8" key="1">
    <citation type="submission" date="2018-06" db="EMBL/GenBank/DDBJ databases">
        <authorList>
            <person name="Zhirakovskaya E."/>
        </authorList>
    </citation>
    <scope>NUCLEOTIDE SEQUENCE</scope>
</reference>
<dbReference type="PANTHER" id="PTHR46986">
    <property type="entry name" value="ENDORIBONUCLEASE YBEY, CHLOROPLASTIC"/>
    <property type="match status" value="1"/>
</dbReference>
<keyword evidence="5" id="KW-0255">Endonuclease</keyword>
<dbReference type="InterPro" id="IPR002036">
    <property type="entry name" value="YbeY"/>
</dbReference>
<dbReference type="EMBL" id="UOGL01000303">
    <property type="protein sequence ID" value="VAX39141.1"/>
    <property type="molecule type" value="Genomic_DNA"/>
</dbReference>
<evidence type="ECO:0000256" key="4">
    <source>
        <dbReference type="ARBA" id="ARBA00022723"/>
    </source>
</evidence>
<dbReference type="NCBIfam" id="TIGR00043">
    <property type="entry name" value="rRNA maturation RNase YbeY"/>
    <property type="match status" value="1"/>
</dbReference>
<accession>A0A3B1DJP8</accession>
<evidence type="ECO:0000256" key="5">
    <source>
        <dbReference type="ARBA" id="ARBA00022759"/>
    </source>
</evidence>
<keyword evidence="6 8" id="KW-0378">Hydrolase</keyword>
<dbReference type="GO" id="GO:0004519">
    <property type="term" value="F:endonuclease activity"/>
    <property type="evidence" value="ECO:0007669"/>
    <property type="project" value="UniProtKB-KW"/>
</dbReference>
<dbReference type="HAMAP" id="MF_00009">
    <property type="entry name" value="Endoribonucl_YbeY"/>
    <property type="match status" value="1"/>
</dbReference>
<dbReference type="Gene3D" id="3.40.390.30">
    <property type="entry name" value="Metalloproteases ('zincins'), catalytic domain"/>
    <property type="match status" value="1"/>
</dbReference>
<name>A0A3B1DJP8_9ZZZZ</name>
<keyword evidence="3" id="KW-0540">Nuclease</keyword>
<evidence type="ECO:0000256" key="2">
    <source>
        <dbReference type="ARBA" id="ARBA00010875"/>
    </source>
</evidence>
<evidence type="ECO:0000256" key="1">
    <source>
        <dbReference type="ARBA" id="ARBA00001947"/>
    </source>
</evidence>
<dbReference type="PANTHER" id="PTHR46986:SF1">
    <property type="entry name" value="ENDORIBONUCLEASE YBEY, CHLOROPLASTIC"/>
    <property type="match status" value="1"/>
</dbReference>
<evidence type="ECO:0000256" key="7">
    <source>
        <dbReference type="ARBA" id="ARBA00022833"/>
    </source>
</evidence>
<dbReference type="GO" id="GO:0004222">
    <property type="term" value="F:metalloendopeptidase activity"/>
    <property type="evidence" value="ECO:0007669"/>
    <property type="project" value="InterPro"/>
</dbReference>
<dbReference type="InterPro" id="IPR020549">
    <property type="entry name" value="YbeY_CS"/>
</dbReference>